<sequence>MTKNVWVFFIRLYGQDIQVKLLSVSECLAIIRRKHKTTSIFDVSISPVLLVHNNPQVSISECLAPIRRKPSATVDAVIFITKNFCVFFICLYGQDIHVKHFLLVHINPQVSLSESLAPIRRRR</sequence>
<reference evidence="2" key="1">
    <citation type="journal article" date="2023" name="Nat. Plants">
        <title>Single-cell RNA sequencing provides a high-resolution roadmap for understanding the multicellular compartmentation of specialized metabolism.</title>
        <authorList>
            <person name="Sun S."/>
            <person name="Shen X."/>
            <person name="Li Y."/>
            <person name="Li Y."/>
            <person name="Wang S."/>
            <person name="Li R."/>
            <person name="Zhang H."/>
            <person name="Shen G."/>
            <person name="Guo B."/>
            <person name="Wei J."/>
            <person name="Xu J."/>
            <person name="St-Pierre B."/>
            <person name="Chen S."/>
            <person name="Sun C."/>
        </authorList>
    </citation>
    <scope>NUCLEOTIDE SEQUENCE [LARGE SCALE GENOMIC DNA]</scope>
</reference>
<gene>
    <name evidence="1" type="ORF">M9H77_29408</name>
</gene>
<proteinExistence type="predicted"/>
<protein>
    <submittedName>
        <fullName evidence="1">Uncharacterized protein</fullName>
    </submittedName>
</protein>
<dbReference type="Proteomes" id="UP001060085">
    <property type="component" value="Linkage Group LG07"/>
</dbReference>
<name>A0ACB9ZV71_CATRO</name>
<evidence type="ECO:0000313" key="1">
    <source>
        <dbReference type="EMBL" id="KAI5652221.1"/>
    </source>
</evidence>
<comment type="caution">
    <text evidence="1">The sequence shown here is derived from an EMBL/GenBank/DDBJ whole genome shotgun (WGS) entry which is preliminary data.</text>
</comment>
<keyword evidence="2" id="KW-1185">Reference proteome</keyword>
<dbReference type="EMBL" id="CM044707">
    <property type="protein sequence ID" value="KAI5652221.1"/>
    <property type="molecule type" value="Genomic_DNA"/>
</dbReference>
<evidence type="ECO:0000313" key="2">
    <source>
        <dbReference type="Proteomes" id="UP001060085"/>
    </source>
</evidence>
<accession>A0ACB9ZV71</accession>
<organism evidence="1 2">
    <name type="scientific">Catharanthus roseus</name>
    <name type="common">Madagascar periwinkle</name>
    <name type="synonym">Vinca rosea</name>
    <dbReference type="NCBI Taxonomy" id="4058"/>
    <lineage>
        <taxon>Eukaryota</taxon>
        <taxon>Viridiplantae</taxon>
        <taxon>Streptophyta</taxon>
        <taxon>Embryophyta</taxon>
        <taxon>Tracheophyta</taxon>
        <taxon>Spermatophyta</taxon>
        <taxon>Magnoliopsida</taxon>
        <taxon>eudicotyledons</taxon>
        <taxon>Gunneridae</taxon>
        <taxon>Pentapetalae</taxon>
        <taxon>asterids</taxon>
        <taxon>lamiids</taxon>
        <taxon>Gentianales</taxon>
        <taxon>Apocynaceae</taxon>
        <taxon>Rauvolfioideae</taxon>
        <taxon>Vinceae</taxon>
        <taxon>Catharanthinae</taxon>
        <taxon>Catharanthus</taxon>
    </lineage>
</organism>